<protein>
    <recommendedName>
        <fullName evidence="4">SHS2 domain-containing protein</fullName>
    </recommendedName>
</protein>
<dbReference type="InterPro" id="IPR043129">
    <property type="entry name" value="ATPase_NBD"/>
</dbReference>
<evidence type="ECO:0008006" key="4">
    <source>
        <dbReference type="Google" id="ProtNLM"/>
    </source>
</evidence>
<proteinExistence type="predicted"/>
<keyword evidence="1" id="KW-1133">Transmembrane helix</keyword>
<comment type="caution">
    <text evidence="2">The sequence shown here is derived from an EMBL/GenBank/DDBJ whole genome shotgun (WGS) entry which is preliminary data.</text>
</comment>
<keyword evidence="1" id="KW-0812">Transmembrane</keyword>
<name>A0A2H0A1M7_9BACT</name>
<feature type="transmembrane region" description="Helical" evidence="1">
    <location>
        <begin position="290"/>
        <end position="309"/>
    </location>
</feature>
<gene>
    <name evidence="2" type="ORF">COX18_10365</name>
</gene>
<keyword evidence="1" id="KW-0472">Membrane</keyword>
<dbReference type="Gene3D" id="3.30.1490.300">
    <property type="match status" value="1"/>
</dbReference>
<dbReference type="Gene3D" id="3.30.420.40">
    <property type="match status" value="2"/>
</dbReference>
<organism evidence="2 3">
    <name type="scientific">Candidatus Desantisbacteria bacterium CG23_combo_of_CG06-09_8_20_14_all_40_23</name>
    <dbReference type="NCBI Taxonomy" id="1974550"/>
    <lineage>
        <taxon>Bacteria</taxon>
        <taxon>Candidatus Desantisiibacteriota</taxon>
    </lineage>
</organism>
<dbReference type="InterPro" id="IPR007813">
    <property type="entry name" value="PilN"/>
</dbReference>
<evidence type="ECO:0000313" key="2">
    <source>
        <dbReference type="EMBL" id="PIP39359.1"/>
    </source>
</evidence>
<dbReference type="PANTHER" id="PTHR40278:SF1">
    <property type="entry name" value="DNA UTILIZATION PROTEIN HOFN"/>
    <property type="match status" value="1"/>
</dbReference>
<dbReference type="PANTHER" id="PTHR40278">
    <property type="entry name" value="DNA UTILIZATION PROTEIN HOFN"/>
    <property type="match status" value="1"/>
</dbReference>
<dbReference type="Pfam" id="PF11104">
    <property type="entry name" value="PilM_2"/>
    <property type="match status" value="1"/>
</dbReference>
<dbReference type="AlphaFoldDB" id="A0A2H0A1M7"/>
<accession>A0A2H0A1M7</accession>
<evidence type="ECO:0000313" key="3">
    <source>
        <dbReference type="Proteomes" id="UP000231067"/>
    </source>
</evidence>
<evidence type="ECO:0000256" key="1">
    <source>
        <dbReference type="SAM" id="Phobius"/>
    </source>
</evidence>
<reference evidence="2 3" key="1">
    <citation type="submission" date="2017-09" db="EMBL/GenBank/DDBJ databases">
        <title>Depth-based differentiation of microbial function through sediment-hosted aquifers and enrichment of novel symbionts in the deep terrestrial subsurface.</title>
        <authorList>
            <person name="Probst A.J."/>
            <person name="Ladd B."/>
            <person name="Jarett J.K."/>
            <person name="Geller-Mcgrath D.E."/>
            <person name="Sieber C.M."/>
            <person name="Emerson J.B."/>
            <person name="Anantharaman K."/>
            <person name="Thomas B.C."/>
            <person name="Malmstrom R."/>
            <person name="Stieglmeier M."/>
            <person name="Klingl A."/>
            <person name="Woyke T."/>
            <person name="Ryan C.M."/>
            <person name="Banfield J.F."/>
        </authorList>
    </citation>
    <scope>NUCLEOTIDE SEQUENCE [LARGE SCALE GENOMIC DNA]</scope>
    <source>
        <strain evidence="2">CG23_combo_of_CG06-09_8_20_14_all_40_23</strain>
    </source>
</reference>
<dbReference type="InterPro" id="IPR052534">
    <property type="entry name" value="Extracell_DNA_Util/SecSys_Comp"/>
</dbReference>
<dbReference type="InterPro" id="IPR005883">
    <property type="entry name" value="PilM"/>
</dbReference>
<dbReference type="EMBL" id="PCSH01000175">
    <property type="protein sequence ID" value="PIP39359.1"/>
    <property type="molecule type" value="Genomic_DNA"/>
</dbReference>
<dbReference type="SUPFAM" id="SSF53067">
    <property type="entry name" value="Actin-like ATPase domain"/>
    <property type="match status" value="1"/>
</dbReference>
<sequence>MKITGIEITESAIRLSTVHQGWSSSVVEAYMEEVVPAGETSQHIFSTLVSRFSLSKDIVMNIPRRYVFMKIIEMPLLKDADLKKALEYEVEEHIPCPIHDVVYDFCVIQQTEKTRILLVAVPKAVVESYLESIKGISVDNISVSVSSLALLSLCLLQEQRKDWMLCHLEKGGSTSGKCTEIFVVKDGCLSLVQIIQGQEEIIQAIREYSAGKIILSGEGSRQLRIKLGETEVEELALPDSIRLAPQIKYTSPVPIALALNNLSSLGLKINLHPEKVMQVKKELNKQLKTLILLLILVIFCINLLFLINIKRMENALQLTKAEINRIQPKVAGIINNKTSLEQFTKNMEKLTKVTLDTPCYLDILNKLTIIVPIGTQLERVNIQGNQCRITGWTPSVTALLTAIEKSFAFEQVEIVGGITREMNLERFEIRML</sequence>
<dbReference type="Proteomes" id="UP000231067">
    <property type="component" value="Unassembled WGS sequence"/>
</dbReference>
<dbReference type="Pfam" id="PF05137">
    <property type="entry name" value="PilN"/>
    <property type="match status" value="1"/>
</dbReference>